<dbReference type="InterPro" id="IPR011990">
    <property type="entry name" value="TPR-like_helical_dom_sf"/>
</dbReference>
<feature type="repeat" description="TPR" evidence="1">
    <location>
        <begin position="280"/>
        <end position="313"/>
    </location>
</feature>
<dbReference type="PANTHER" id="PTHR44395:SF1">
    <property type="entry name" value="PROTEIN O-MANNOSYL-TRANSFERASE TMTC3"/>
    <property type="match status" value="1"/>
</dbReference>
<dbReference type="PANTHER" id="PTHR44395">
    <property type="match status" value="1"/>
</dbReference>
<feature type="repeat" description="TPR" evidence="1">
    <location>
        <begin position="163"/>
        <end position="196"/>
    </location>
</feature>
<protein>
    <submittedName>
        <fullName evidence="4">Uncharacterized protein</fullName>
    </submittedName>
</protein>
<dbReference type="SUPFAM" id="SSF48439">
    <property type="entry name" value="Protein prenylyltransferase"/>
    <property type="match status" value="1"/>
</dbReference>
<dbReference type="PROSITE" id="PS50293">
    <property type="entry name" value="TPR_REGION"/>
    <property type="match status" value="2"/>
</dbReference>
<dbReference type="Pfam" id="PF13181">
    <property type="entry name" value="TPR_8"/>
    <property type="match status" value="1"/>
</dbReference>
<reference evidence="4" key="1">
    <citation type="journal article" date="2023" name="G3 (Bethesda)">
        <title>Whole genome assemblies of Zophobas morio and Tenebrio molitor.</title>
        <authorList>
            <person name="Kaur S."/>
            <person name="Stinson S.A."/>
            <person name="diCenzo G.C."/>
        </authorList>
    </citation>
    <scope>NUCLEOTIDE SEQUENCE</scope>
    <source>
        <strain evidence="4">QUZm001</strain>
    </source>
</reference>
<accession>A0AA38IQR0</accession>
<evidence type="ECO:0000256" key="1">
    <source>
        <dbReference type="PROSITE-ProRule" id="PRU00339"/>
    </source>
</evidence>
<keyword evidence="3" id="KW-1133">Transmembrane helix</keyword>
<evidence type="ECO:0000313" key="5">
    <source>
        <dbReference type="Proteomes" id="UP001168821"/>
    </source>
</evidence>
<evidence type="ECO:0000313" key="4">
    <source>
        <dbReference type="EMBL" id="KAJ3658512.1"/>
    </source>
</evidence>
<evidence type="ECO:0000256" key="3">
    <source>
        <dbReference type="SAM" id="Phobius"/>
    </source>
</evidence>
<gene>
    <name evidence="4" type="ORF">Zmor_010247</name>
</gene>
<keyword evidence="3" id="KW-0812">Transmembrane</keyword>
<dbReference type="GO" id="GO:0000030">
    <property type="term" value="F:mannosyltransferase activity"/>
    <property type="evidence" value="ECO:0007669"/>
    <property type="project" value="TreeGrafter"/>
</dbReference>
<dbReference type="GO" id="GO:0035269">
    <property type="term" value="P:protein O-linked glycosylation via mannose"/>
    <property type="evidence" value="ECO:0007669"/>
    <property type="project" value="TreeGrafter"/>
</dbReference>
<dbReference type="SUPFAM" id="SSF48452">
    <property type="entry name" value="TPR-like"/>
    <property type="match status" value="2"/>
</dbReference>
<keyword evidence="3" id="KW-0472">Membrane</keyword>
<keyword evidence="1" id="KW-0802">TPR repeat</keyword>
<dbReference type="EMBL" id="JALNTZ010000003">
    <property type="protein sequence ID" value="KAJ3658512.1"/>
    <property type="molecule type" value="Genomic_DNA"/>
</dbReference>
<dbReference type="SMART" id="SM00028">
    <property type="entry name" value="TPR"/>
    <property type="match status" value="8"/>
</dbReference>
<dbReference type="Pfam" id="PF13432">
    <property type="entry name" value="TPR_16"/>
    <property type="match status" value="1"/>
</dbReference>
<proteinExistence type="predicted"/>
<feature type="repeat" description="TPR" evidence="1">
    <location>
        <begin position="314"/>
        <end position="347"/>
    </location>
</feature>
<dbReference type="FunFam" id="1.25.40.10:FF:000239">
    <property type="entry name" value="Transmembrane and TPR repeat-containing protein 3"/>
    <property type="match status" value="1"/>
</dbReference>
<dbReference type="Pfam" id="PF13414">
    <property type="entry name" value="TPR_11"/>
    <property type="match status" value="1"/>
</dbReference>
<dbReference type="InterPro" id="IPR019734">
    <property type="entry name" value="TPR_rpt"/>
</dbReference>
<feature type="region of interest" description="Disordered" evidence="2">
    <location>
        <begin position="612"/>
        <end position="646"/>
    </location>
</feature>
<dbReference type="Gene3D" id="1.25.40.10">
    <property type="entry name" value="Tetratricopeptide repeat domain"/>
    <property type="match status" value="4"/>
</dbReference>
<feature type="transmembrane region" description="Helical" evidence="3">
    <location>
        <begin position="97"/>
        <end position="115"/>
    </location>
</feature>
<keyword evidence="5" id="KW-1185">Reference proteome</keyword>
<evidence type="ECO:0000256" key="2">
    <source>
        <dbReference type="SAM" id="MobiDB-lite"/>
    </source>
</evidence>
<dbReference type="Pfam" id="PF14559">
    <property type="entry name" value="TPR_19"/>
    <property type="match status" value="1"/>
</dbReference>
<dbReference type="Proteomes" id="UP001168821">
    <property type="component" value="Unassembled WGS sequence"/>
</dbReference>
<name>A0AA38IQR0_9CUCU</name>
<dbReference type="FunFam" id="1.25.40.10:FF:000528">
    <property type="entry name" value="Transmembrane and TPR repeat-containing protein 3"/>
    <property type="match status" value="1"/>
</dbReference>
<dbReference type="PROSITE" id="PS50005">
    <property type="entry name" value="TPR"/>
    <property type="match status" value="3"/>
</dbReference>
<feature type="transmembrane region" description="Helical" evidence="3">
    <location>
        <begin position="70"/>
        <end position="91"/>
    </location>
</feature>
<sequence>MLESVPGNAGSYIFQGLTTYTKAAGVGTWKQLQLVFFGIRDVSGTFDYPEFEYFFGVYVPTGVREMPKSVALMALPFLPASNLFFPVGFVIAERVLYMPSMGFCMLVAYGWSVLAEKKSKKVAWFLFSILLLTHGTKTYLRNWDWEDEYSIFMSGLRVNQKNAKLFNNVGHALESQGKYEEALSFFKTAVSVQEDDVGAHINVGRTFNHLKMYKEAEEAYLRAKSLLPKAKPGESYQARIAPNHLNVFLNLANLISKNSTRLEEADMLYRQAISMRADYTQAYINRGDILIKLNRTKEAQEVYERALLYDSNNPDIYYNLGVVFLEQGKASQALAYLDKALEFDPEHEQALLNSAILLQEFGRPELRKIARERLVKLLEKDKKNERVHFNLGMLAMDEKNIIEAENWFRRAVHLKADFRSSLFNLALLLADDQRPLEAAPFLNQLVKHHPDHVKGLILLGDIYINNIKDLDAAENCYRRILELDPENIQGLHNLCVVHVERGKLLEAQSCLEKAHQLAPGEDYVLKHLQIVQNRIAKLKLNPNDPGGEEAEANPKGRSQVVSNKSIDESDRKTRPVVTGDSEEQRYSSRVVNTEPMFVKNVDNIDYVDNDAEKVDFPDSTDQNVSHKWNHGKIIGTDNDDPSSGMS</sequence>
<organism evidence="4 5">
    <name type="scientific">Zophobas morio</name>
    <dbReference type="NCBI Taxonomy" id="2755281"/>
    <lineage>
        <taxon>Eukaryota</taxon>
        <taxon>Metazoa</taxon>
        <taxon>Ecdysozoa</taxon>
        <taxon>Arthropoda</taxon>
        <taxon>Hexapoda</taxon>
        <taxon>Insecta</taxon>
        <taxon>Pterygota</taxon>
        <taxon>Neoptera</taxon>
        <taxon>Endopterygota</taxon>
        <taxon>Coleoptera</taxon>
        <taxon>Polyphaga</taxon>
        <taxon>Cucujiformia</taxon>
        <taxon>Tenebrionidae</taxon>
        <taxon>Zophobas</taxon>
    </lineage>
</organism>
<feature type="region of interest" description="Disordered" evidence="2">
    <location>
        <begin position="539"/>
        <end position="589"/>
    </location>
</feature>
<dbReference type="AlphaFoldDB" id="A0AA38IQR0"/>
<dbReference type="GO" id="GO:0005783">
    <property type="term" value="C:endoplasmic reticulum"/>
    <property type="evidence" value="ECO:0007669"/>
    <property type="project" value="TreeGrafter"/>
</dbReference>
<comment type="caution">
    <text evidence="4">The sequence shown here is derived from an EMBL/GenBank/DDBJ whole genome shotgun (WGS) entry which is preliminary data.</text>
</comment>